<organism evidence="4 5">
    <name type="scientific">Malassezia arunalokei</name>
    <dbReference type="NCBI Taxonomy" id="1514897"/>
    <lineage>
        <taxon>Eukaryota</taxon>
        <taxon>Fungi</taxon>
        <taxon>Dikarya</taxon>
        <taxon>Basidiomycota</taxon>
        <taxon>Ustilaginomycotina</taxon>
        <taxon>Malasseziomycetes</taxon>
        <taxon>Malasseziales</taxon>
        <taxon>Malasseziaceae</taxon>
        <taxon>Malassezia</taxon>
    </lineage>
</organism>
<dbReference type="Pfam" id="PF00300">
    <property type="entry name" value="His_Phos_1"/>
    <property type="match status" value="1"/>
</dbReference>
<evidence type="ECO:0000313" key="5">
    <source>
        <dbReference type="Proteomes" id="UP001217582"/>
    </source>
</evidence>
<keyword evidence="1" id="KW-0378">Hydrolase</keyword>
<keyword evidence="5" id="KW-1185">Reference proteome</keyword>
<dbReference type="PANTHER" id="PTHR46517:SF1">
    <property type="entry name" value="FRUCTOSE-2,6-BISPHOSPHATASE TIGAR"/>
    <property type="match status" value="1"/>
</dbReference>
<dbReference type="Proteomes" id="UP001217582">
    <property type="component" value="Chromosome 3"/>
</dbReference>
<accession>A0AAJ6CLI7</accession>
<proteinExistence type="predicted"/>
<dbReference type="PANTHER" id="PTHR46517">
    <property type="entry name" value="FRUCTOSE-2,6-BISPHOSPHATASE TIGAR"/>
    <property type="match status" value="1"/>
</dbReference>
<reference evidence="4 5" key="1">
    <citation type="submission" date="2023-03" db="EMBL/GenBank/DDBJ databases">
        <title>Mating type loci evolution in Malassezia.</title>
        <authorList>
            <person name="Coelho M.A."/>
        </authorList>
    </citation>
    <scope>NUCLEOTIDE SEQUENCE [LARGE SCALE GENOMIC DNA]</scope>
    <source>
        <strain evidence="4 5">CBS 13387</strain>
    </source>
</reference>
<feature type="binding site" evidence="3">
    <location>
        <position position="60"/>
    </location>
    <ligand>
        <name>substrate</name>
    </ligand>
</feature>
<dbReference type="SMART" id="SM00855">
    <property type="entry name" value="PGAM"/>
    <property type="match status" value="1"/>
</dbReference>
<evidence type="ECO:0000256" key="2">
    <source>
        <dbReference type="PIRSR" id="PIRSR613078-1"/>
    </source>
</evidence>
<dbReference type="AlphaFoldDB" id="A0AAJ6CLI7"/>
<dbReference type="InterPro" id="IPR051695">
    <property type="entry name" value="Phosphoglycerate_Mutase"/>
</dbReference>
<dbReference type="GO" id="GO:0004331">
    <property type="term" value="F:fructose-2,6-bisphosphate 2-phosphatase activity"/>
    <property type="evidence" value="ECO:0007669"/>
    <property type="project" value="TreeGrafter"/>
</dbReference>
<dbReference type="InterPro" id="IPR001345">
    <property type="entry name" value="PG/BPGM_mutase_AS"/>
</dbReference>
<dbReference type="Gene3D" id="3.40.50.1240">
    <property type="entry name" value="Phosphoglycerate mutase-like"/>
    <property type="match status" value="1"/>
</dbReference>
<feature type="active site" description="Proton donor/acceptor" evidence="2">
    <location>
        <position position="85"/>
    </location>
</feature>
<dbReference type="CDD" id="cd07067">
    <property type="entry name" value="HP_PGM_like"/>
    <property type="match status" value="1"/>
</dbReference>
<dbReference type="GO" id="GO:0004619">
    <property type="term" value="F:phosphoglycerate mutase activity"/>
    <property type="evidence" value="ECO:0007669"/>
    <property type="project" value="UniProtKB-EC"/>
</dbReference>
<dbReference type="InterPro" id="IPR013078">
    <property type="entry name" value="His_Pase_superF_clade-1"/>
</dbReference>
<dbReference type="PROSITE" id="PS00175">
    <property type="entry name" value="PG_MUTASE"/>
    <property type="match status" value="1"/>
</dbReference>
<evidence type="ECO:0000256" key="1">
    <source>
        <dbReference type="ARBA" id="ARBA00022801"/>
    </source>
</evidence>
<dbReference type="SUPFAM" id="SSF53254">
    <property type="entry name" value="Phosphoglycerate mutase-like"/>
    <property type="match status" value="1"/>
</dbReference>
<keyword evidence="4" id="KW-0413">Isomerase</keyword>
<dbReference type="EMBL" id="CP119918">
    <property type="protein sequence ID" value="WFD15787.1"/>
    <property type="molecule type" value="Genomic_DNA"/>
</dbReference>
<sequence>MSHSRILIVRHGETNENVQGIVQGQLDTMLNEIGYEQAHKTGMALRHEPLSRIITSPLKRTLHTAEAIASFHPGIPVEFDARLKERYFGEIEGRAFESPAHWPTHAEGMEPRDQLRDRLASLWEELKRDAQAKPSIIVLVSHGGAISSLIHHVIVRSGDAVFAPSITPHRCWNCSISDIHLPADAPGVIVRWADVSHLEDAAHKVVNVDEKITA</sequence>
<evidence type="ECO:0000256" key="3">
    <source>
        <dbReference type="PIRSR" id="PIRSR613078-2"/>
    </source>
</evidence>
<dbReference type="EC" id="5.4.2.12" evidence="4"/>
<name>A0AAJ6CLI7_9BASI</name>
<dbReference type="InterPro" id="IPR029033">
    <property type="entry name" value="His_PPase_superfam"/>
</dbReference>
<dbReference type="GO" id="GO:0043456">
    <property type="term" value="P:regulation of pentose-phosphate shunt"/>
    <property type="evidence" value="ECO:0007669"/>
    <property type="project" value="TreeGrafter"/>
</dbReference>
<protein>
    <submittedName>
        <fullName evidence="4">Phosphoglycerate mutase (2,3-diphosphoglycerate-independent)</fullName>
        <ecNumber evidence="4">5.4.2.12</ecNumber>
    </submittedName>
</protein>
<feature type="binding site" evidence="3">
    <location>
        <begin position="10"/>
        <end position="17"/>
    </location>
    <ligand>
        <name>substrate</name>
    </ligand>
</feature>
<dbReference type="GO" id="GO:0045820">
    <property type="term" value="P:negative regulation of glycolytic process"/>
    <property type="evidence" value="ECO:0007669"/>
    <property type="project" value="TreeGrafter"/>
</dbReference>
<gene>
    <name evidence="4" type="ORF">MARU1_001811</name>
</gene>
<evidence type="ECO:0000313" key="4">
    <source>
        <dbReference type="EMBL" id="WFD15787.1"/>
    </source>
</evidence>
<feature type="active site" description="Tele-phosphohistidine intermediate" evidence="2">
    <location>
        <position position="11"/>
    </location>
</feature>
<dbReference type="GO" id="GO:0005829">
    <property type="term" value="C:cytosol"/>
    <property type="evidence" value="ECO:0007669"/>
    <property type="project" value="TreeGrafter"/>
</dbReference>